<feature type="transmembrane region" description="Helical" evidence="1">
    <location>
        <begin position="5"/>
        <end position="25"/>
    </location>
</feature>
<comment type="caution">
    <text evidence="3">The sequence shown here is derived from an EMBL/GenBank/DDBJ whole genome shotgun (WGS) entry which is preliminary data.</text>
</comment>
<feature type="transmembrane region" description="Helical" evidence="1">
    <location>
        <begin position="118"/>
        <end position="135"/>
    </location>
</feature>
<name>A0ABY1JF65_9BACT</name>
<keyword evidence="1" id="KW-0812">Transmembrane</keyword>
<keyword evidence="4" id="KW-1185">Reference proteome</keyword>
<dbReference type="RefSeq" id="WP_074199921.1">
    <property type="nucleotide sequence ID" value="NZ_FSQZ01000001.1"/>
</dbReference>
<reference evidence="3 4" key="1">
    <citation type="submission" date="2016-11" db="EMBL/GenBank/DDBJ databases">
        <authorList>
            <person name="Varghese N."/>
            <person name="Submissions S."/>
        </authorList>
    </citation>
    <scope>NUCLEOTIDE SEQUENCE [LARGE SCALE GENOMIC DNA]</scope>
    <source>
        <strain evidence="3 4">DSM 20664</strain>
    </source>
</reference>
<dbReference type="Proteomes" id="UP000185093">
    <property type="component" value="Unassembled WGS sequence"/>
</dbReference>
<dbReference type="EMBL" id="FSQZ01000001">
    <property type="protein sequence ID" value="SIN75535.1"/>
    <property type="molecule type" value="Genomic_DNA"/>
</dbReference>
<evidence type="ECO:0000313" key="3">
    <source>
        <dbReference type="EMBL" id="SIN75535.1"/>
    </source>
</evidence>
<evidence type="ECO:0000259" key="2">
    <source>
        <dbReference type="Pfam" id="PF07331"/>
    </source>
</evidence>
<keyword evidence="1" id="KW-0472">Membrane</keyword>
<evidence type="ECO:0000256" key="1">
    <source>
        <dbReference type="SAM" id="Phobius"/>
    </source>
</evidence>
<dbReference type="InterPro" id="IPR009936">
    <property type="entry name" value="DUF1468"/>
</dbReference>
<accession>A0ABY1JF65</accession>
<protein>
    <submittedName>
        <fullName evidence="3">Tricarboxylic transport membrane protein</fullName>
    </submittedName>
</protein>
<gene>
    <name evidence="3" type="ORF">SAMN05444368_1726</name>
</gene>
<evidence type="ECO:0000313" key="4">
    <source>
        <dbReference type="Proteomes" id="UP000185093"/>
    </source>
</evidence>
<sequence>MNPDIIVGIAGFVLGISYLIQSLSIPKAFIGNPWAPIYFPLSLGALMTLCSIMLLFQALRQKKKGMKLSTKAPWFLIMGTIAIGSLYAVLFNRIGFISSTIIFIGAMLFLVNGTKGWFLNIVLAICLTLSVWYCFEKVLYITLP</sequence>
<dbReference type="Pfam" id="PF07331">
    <property type="entry name" value="TctB"/>
    <property type="match status" value="1"/>
</dbReference>
<feature type="transmembrane region" description="Helical" evidence="1">
    <location>
        <begin position="94"/>
        <end position="111"/>
    </location>
</feature>
<feature type="transmembrane region" description="Helical" evidence="1">
    <location>
        <begin position="37"/>
        <end position="56"/>
    </location>
</feature>
<proteinExistence type="predicted"/>
<feature type="transmembrane region" description="Helical" evidence="1">
    <location>
        <begin position="68"/>
        <end position="88"/>
    </location>
</feature>
<organism evidence="3 4">
    <name type="scientific">Acetomicrobium flavidum</name>
    <dbReference type="NCBI Taxonomy" id="49896"/>
    <lineage>
        <taxon>Bacteria</taxon>
        <taxon>Thermotogati</taxon>
        <taxon>Synergistota</taxon>
        <taxon>Synergistia</taxon>
        <taxon>Synergistales</taxon>
        <taxon>Acetomicrobiaceae</taxon>
        <taxon>Acetomicrobium</taxon>
    </lineage>
</organism>
<keyword evidence="1" id="KW-1133">Transmembrane helix</keyword>
<feature type="domain" description="DUF1468" evidence="2">
    <location>
        <begin position="6"/>
        <end position="144"/>
    </location>
</feature>